<dbReference type="InterPro" id="IPR016195">
    <property type="entry name" value="Pol/histidinol_Pase-like"/>
</dbReference>
<dbReference type="OrthoDB" id="9804333at2"/>
<sequence>MRDAINDPSISPAERLAALQDYLQGSPSFPPFVTESNNHVHTIYSFSPYTPAAAALRAREAGLMVVGSVDHDSAAGAGEMAEAARLLGMGAVTGFECRVYLNTADEVASGNAPLHERKLNNPDTAGIAYMTVQGIPADKRDLVAEYLMPIREARLRRTGAMVERANVILEGLGAEPIDLDRDIVARSQFLFGGTVTERHLLAAMADKLIGRFGRGQALVDGLAKLGLNLSDKVADQLSDVDNPHLTFDLLGVMKAEFLGQIYIVPERTEDGGECPSMAEVIDVAKSVGAIPCYAYLGDVTASPTGDKKAEKFEDDFLEELFAELRRIGMPAITYMPPRNTAEQMARIAKLADEFGLLEVSGVDINTPRQVFNCEELQRPELSHLNDATWAMVAHEQLANVDLSLGLFAPDGPLAAKPLKERVVAYGALGKGIVDGDLTLDAAVAKLKGQA</sequence>
<dbReference type="RefSeq" id="WP_077686441.1">
    <property type="nucleotide sequence ID" value="NZ_CP019606.1"/>
</dbReference>
<dbReference type="Gene3D" id="3.20.20.140">
    <property type="entry name" value="Metal-dependent hydrolases"/>
    <property type="match status" value="2"/>
</dbReference>
<gene>
    <name evidence="1" type="ORF">BW730_12030</name>
</gene>
<dbReference type="STRING" id="1332264.BW730_12030"/>
<protein>
    <submittedName>
        <fullName evidence="1">Histidinol-phosphatase</fullName>
    </submittedName>
</protein>
<dbReference type="SUPFAM" id="SSF89550">
    <property type="entry name" value="PHP domain-like"/>
    <property type="match status" value="1"/>
</dbReference>
<dbReference type="EMBL" id="CP019606">
    <property type="protein sequence ID" value="AQP48112.1"/>
    <property type="molecule type" value="Genomic_DNA"/>
</dbReference>
<proteinExistence type="predicted"/>
<dbReference type="KEGG" id="tes:BW730_12030"/>
<evidence type="ECO:0000313" key="2">
    <source>
        <dbReference type="Proteomes" id="UP000188145"/>
    </source>
</evidence>
<accession>A0A1Q2CPS4</accession>
<keyword evidence="2" id="KW-1185">Reference proteome</keyword>
<organism evidence="1 2">
    <name type="scientific">Tessaracoccus aquimaris</name>
    <dbReference type="NCBI Taxonomy" id="1332264"/>
    <lineage>
        <taxon>Bacteria</taxon>
        <taxon>Bacillati</taxon>
        <taxon>Actinomycetota</taxon>
        <taxon>Actinomycetes</taxon>
        <taxon>Propionibacteriales</taxon>
        <taxon>Propionibacteriaceae</taxon>
        <taxon>Tessaracoccus</taxon>
    </lineage>
</organism>
<evidence type="ECO:0000313" key="1">
    <source>
        <dbReference type="EMBL" id="AQP48112.1"/>
    </source>
</evidence>
<reference evidence="2" key="1">
    <citation type="submission" date="2017-02" db="EMBL/GenBank/DDBJ databases">
        <title>Tessaracoccus aquaemaris sp. nov., isolated from the intestine of a Korean rockfish, Sebastes schlegelii, in a marine aquaculture pond.</title>
        <authorList>
            <person name="Tak E.J."/>
            <person name="Bae J.-W."/>
        </authorList>
    </citation>
    <scope>NUCLEOTIDE SEQUENCE [LARGE SCALE GENOMIC DNA]</scope>
    <source>
        <strain evidence="2">NSG39</strain>
    </source>
</reference>
<name>A0A1Q2CPS4_9ACTN</name>
<dbReference type="AlphaFoldDB" id="A0A1Q2CPS4"/>
<dbReference type="Proteomes" id="UP000188145">
    <property type="component" value="Chromosome"/>
</dbReference>